<dbReference type="GeneTree" id="ENSGT00970000193454"/>
<keyword evidence="2" id="KW-0732">Signal</keyword>
<dbReference type="Gene3D" id="2.60.40.10">
    <property type="entry name" value="Immunoglobulins"/>
    <property type="match status" value="1"/>
</dbReference>
<dbReference type="GeneID" id="103377940"/>
<dbReference type="GO" id="GO:1904891">
    <property type="term" value="P:positive regulation of excitatory synapse assembly"/>
    <property type="evidence" value="ECO:0007669"/>
    <property type="project" value="TreeGrafter"/>
</dbReference>
<keyword evidence="5" id="KW-1133">Transmembrane helix</keyword>
<dbReference type="Proteomes" id="UP000265120">
    <property type="component" value="Chromosome 4"/>
</dbReference>
<keyword evidence="7" id="KW-1185">Reference proteome</keyword>
<dbReference type="GO" id="GO:0005886">
    <property type="term" value="C:plasma membrane"/>
    <property type="evidence" value="ECO:0007669"/>
    <property type="project" value="TreeGrafter"/>
</dbReference>
<dbReference type="STRING" id="244447.ENSCSEP00000010064"/>
<dbReference type="RefSeq" id="XP_008307160.1">
    <property type="nucleotide sequence ID" value="XM_008308938.3"/>
</dbReference>
<comment type="subcellular location">
    <subcellularLocation>
        <location evidence="1">Membrane</location>
    </subcellularLocation>
</comment>
<reference evidence="6" key="3">
    <citation type="submission" date="2025-09" db="UniProtKB">
        <authorList>
            <consortium name="Ensembl"/>
        </authorList>
    </citation>
    <scope>IDENTIFICATION</scope>
</reference>
<dbReference type="Ensembl" id="ENSCSET00000010183.1">
    <property type="protein sequence ID" value="ENSCSEP00000010064.1"/>
    <property type="gene ID" value="ENSCSEG00000006458.1"/>
</dbReference>
<dbReference type="PANTHER" id="PTHR12080:SF93">
    <property type="entry name" value="V-SET AND TRANSMEMBRANE DOMAIN-CONTAINING PROTEIN 5"/>
    <property type="match status" value="1"/>
</dbReference>
<dbReference type="GO" id="GO:0030425">
    <property type="term" value="C:dendrite"/>
    <property type="evidence" value="ECO:0007669"/>
    <property type="project" value="TreeGrafter"/>
</dbReference>
<dbReference type="GO" id="GO:0046847">
    <property type="term" value="P:filopodium assembly"/>
    <property type="evidence" value="ECO:0007669"/>
    <property type="project" value="TreeGrafter"/>
</dbReference>
<evidence type="ECO:0000256" key="3">
    <source>
        <dbReference type="ARBA" id="ARBA00023136"/>
    </source>
</evidence>
<dbReference type="InterPro" id="IPR036179">
    <property type="entry name" value="Ig-like_dom_sf"/>
</dbReference>
<reference evidence="6 7" key="1">
    <citation type="journal article" date="2014" name="Nat. Genet.">
        <title>Whole-genome sequence of a flatfish provides insights into ZW sex chromosome evolution and adaptation to a benthic lifestyle.</title>
        <authorList>
            <person name="Chen S."/>
            <person name="Zhang G."/>
            <person name="Shao C."/>
            <person name="Huang Q."/>
            <person name="Liu G."/>
            <person name="Zhang P."/>
            <person name="Song W."/>
            <person name="An N."/>
            <person name="Chalopin D."/>
            <person name="Volff J.N."/>
            <person name="Hong Y."/>
            <person name="Li Q."/>
            <person name="Sha Z."/>
            <person name="Zhou H."/>
            <person name="Xie M."/>
            <person name="Yu Q."/>
            <person name="Liu Y."/>
            <person name="Xiang H."/>
            <person name="Wang N."/>
            <person name="Wu K."/>
            <person name="Yang C."/>
            <person name="Zhou Q."/>
            <person name="Liao X."/>
            <person name="Yang L."/>
            <person name="Hu Q."/>
            <person name="Zhang J."/>
            <person name="Meng L."/>
            <person name="Jin L."/>
            <person name="Tian Y."/>
            <person name="Lian J."/>
            <person name="Yang J."/>
            <person name="Miao G."/>
            <person name="Liu S."/>
            <person name="Liang Z."/>
            <person name="Yan F."/>
            <person name="Li Y."/>
            <person name="Sun B."/>
            <person name="Zhang H."/>
            <person name="Zhang J."/>
            <person name="Zhu Y."/>
            <person name="Du M."/>
            <person name="Zhao Y."/>
            <person name="Schartl M."/>
            <person name="Tang Q."/>
            <person name="Wang J."/>
        </authorList>
    </citation>
    <scope>NUCLEOTIDE SEQUENCE</scope>
</reference>
<dbReference type="GO" id="GO:0030424">
    <property type="term" value="C:axon"/>
    <property type="evidence" value="ECO:0007669"/>
    <property type="project" value="TreeGrafter"/>
</dbReference>
<protein>
    <submittedName>
        <fullName evidence="6">V-set and transmembrane domain containing 5</fullName>
    </submittedName>
</protein>
<evidence type="ECO:0000313" key="7">
    <source>
        <dbReference type="Proteomes" id="UP000265120"/>
    </source>
</evidence>
<dbReference type="KEGG" id="csem:103377940"/>
<feature type="transmembrane region" description="Helical" evidence="5">
    <location>
        <begin position="143"/>
        <end position="165"/>
    </location>
</feature>
<sequence>MWQFRLWDVQDVALFLSMAIYICDLAGAISIHSAQRSLTRSVQEDVFFSVDVSCGGIPTIEWNFMSGVVSRTIGTWQPGVYTNITVDYSSRVQAYNNGSMGLSDLRLQDAGYYVITVTEATGSSKDSGFVLKVNEVLYEDLQYLSISVVALAAAAALLMLIMWLLDKVYRRIVAWRRRRRMPENNETELQPL</sequence>
<dbReference type="CTD" id="387804"/>
<evidence type="ECO:0000256" key="2">
    <source>
        <dbReference type="ARBA" id="ARBA00022729"/>
    </source>
</evidence>
<reference evidence="6" key="2">
    <citation type="submission" date="2025-08" db="UniProtKB">
        <authorList>
            <consortium name="Ensembl"/>
        </authorList>
    </citation>
    <scope>IDENTIFICATION</scope>
</reference>
<name>A0A3P8V7I5_CYNSE</name>
<evidence type="ECO:0000256" key="1">
    <source>
        <dbReference type="ARBA" id="ARBA00004370"/>
    </source>
</evidence>
<keyword evidence="4" id="KW-0325">Glycoprotein</keyword>
<evidence type="ECO:0000256" key="4">
    <source>
        <dbReference type="ARBA" id="ARBA00023180"/>
    </source>
</evidence>
<dbReference type="SUPFAM" id="SSF48726">
    <property type="entry name" value="Immunoglobulin"/>
    <property type="match status" value="1"/>
</dbReference>
<dbReference type="InParanoid" id="A0A3P8V7I5"/>
<dbReference type="RefSeq" id="XP_008307159.1">
    <property type="nucleotide sequence ID" value="XM_008308937.2"/>
</dbReference>
<keyword evidence="5" id="KW-0812">Transmembrane</keyword>
<feature type="transmembrane region" description="Helical" evidence="5">
    <location>
        <begin position="12"/>
        <end position="31"/>
    </location>
</feature>
<organism evidence="6 7">
    <name type="scientific">Cynoglossus semilaevis</name>
    <name type="common">Tongue sole</name>
    <dbReference type="NCBI Taxonomy" id="244447"/>
    <lineage>
        <taxon>Eukaryota</taxon>
        <taxon>Metazoa</taxon>
        <taxon>Chordata</taxon>
        <taxon>Craniata</taxon>
        <taxon>Vertebrata</taxon>
        <taxon>Euteleostomi</taxon>
        <taxon>Actinopterygii</taxon>
        <taxon>Neopterygii</taxon>
        <taxon>Teleostei</taxon>
        <taxon>Neoteleostei</taxon>
        <taxon>Acanthomorphata</taxon>
        <taxon>Carangaria</taxon>
        <taxon>Pleuronectiformes</taxon>
        <taxon>Pleuronectoidei</taxon>
        <taxon>Cynoglossidae</taxon>
        <taxon>Cynoglossinae</taxon>
        <taxon>Cynoglossus</taxon>
    </lineage>
</organism>
<dbReference type="InterPro" id="IPR015631">
    <property type="entry name" value="CD2/SLAM_rcpt"/>
</dbReference>
<keyword evidence="3 5" id="KW-0472">Membrane</keyword>
<dbReference type="OMA" id="KIVEWQP"/>
<proteinExistence type="predicted"/>
<dbReference type="AlphaFoldDB" id="A0A3P8V7I5"/>
<evidence type="ECO:0000313" key="6">
    <source>
        <dbReference type="Ensembl" id="ENSCSEP00000010064.1"/>
    </source>
</evidence>
<evidence type="ECO:0000256" key="5">
    <source>
        <dbReference type="SAM" id="Phobius"/>
    </source>
</evidence>
<dbReference type="InterPro" id="IPR013783">
    <property type="entry name" value="Ig-like_fold"/>
</dbReference>
<dbReference type="PANTHER" id="PTHR12080">
    <property type="entry name" value="SIGNALING LYMPHOCYTIC ACTIVATION MOLECULE"/>
    <property type="match status" value="1"/>
</dbReference>
<dbReference type="OrthoDB" id="9933251at2759"/>
<accession>A0A3P8V7I5</accession>